<evidence type="ECO:0000313" key="2">
    <source>
        <dbReference type="Proteomes" id="UP000245720"/>
    </source>
</evidence>
<dbReference type="OrthoDB" id="1825052at2"/>
<accession>A0A315XXP2</accession>
<reference evidence="1 2" key="1">
    <citation type="submission" date="2018-05" db="EMBL/GenBank/DDBJ databases">
        <title>The Hungate 1000. A catalogue of reference genomes from the rumen microbiome.</title>
        <authorList>
            <person name="Kelly W."/>
        </authorList>
    </citation>
    <scope>NUCLEOTIDE SEQUENCE [LARGE SCALE GENOMIC DNA]</scope>
    <source>
        <strain evidence="1 2">SAb67</strain>
    </source>
</reference>
<dbReference type="EMBL" id="QGDI01000007">
    <property type="protein sequence ID" value="PWJ12262.1"/>
    <property type="molecule type" value="Genomic_DNA"/>
</dbReference>
<protein>
    <recommendedName>
        <fullName evidence="3">Immunity protein 50</fullName>
    </recommendedName>
</protein>
<dbReference type="AlphaFoldDB" id="A0A315XXP2"/>
<evidence type="ECO:0000313" key="1">
    <source>
        <dbReference type="EMBL" id="PWJ12262.1"/>
    </source>
</evidence>
<comment type="caution">
    <text evidence="1">The sequence shown here is derived from an EMBL/GenBank/DDBJ whole genome shotgun (WGS) entry which is preliminary data.</text>
</comment>
<dbReference type="Proteomes" id="UP000245720">
    <property type="component" value="Unassembled WGS sequence"/>
</dbReference>
<organism evidence="1 2">
    <name type="scientific">Ruminococcus flavefaciens</name>
    <dbReference type="NCBI Taxonomy" id="1265"/>
    <lineage>
        <taxon>Bacteria</taxon>
        <taxon>Bacillati</taxon>
        <taxon>Bacillota</taxon>
        <taxon>Clostridia</taxon>
        <taxon>Eubacteriales</taxon>
        <taxon>Oscillospiraceae</taxon>
        <taxon>Ruminococcus</taxon>
    </lineage>
</organism>
<name>A0A315XXP2_RUMFL</name>
<dbReference type="RefSeq" id="WP_109726720.1">
    <property type="nucleotide sequence ID" value="NZ_QGDI01000007.1"/>
</dbReference>
<gene>
    <name evidence="1" type="ORF">IE37_01952</name>
</gene>
<proteinExistence type="predicted"/>
<sequence length="124" mass="14778">MFDYKNIYGIDVLKEKLPPELQNWHCFGNIVELNYCSKDIDEFYCDYTNKITLLLTDNTRQYQIELSLYNIRGNLNFDMMNGLYSGFMIEELSPFGSDNKYHLYSDEQDIEFNLYCEKVKVALM</sequence>
<evidence type="ECO:0008006" key="3">
    <source>
        <dbReference type="Google" id="ProtNLM"/>
    </source>
</evidence>